<evidence type="ECO:0000313" key="2">
    <source>
        <dbReference type="EMBL" id="GIM93018.1"/>
    </source>
</evidence>
<dbReference type="PANTHER" id="PTHR33164">
    <property type="entry name" value="TRANSCRIPTIONAL REGULATOR, MARR FAMILY"/>
    <property type="match status" value="1"/>
</dbReference>
<evidence type="ECO:0000313" key="3">
    <source>
        <dbReference type="Proteomes" id="UP000677082"/>
    </source>
</evidence>
<dbReference type="InterPro" id="IPR000835">
    <property type="entry name" value="HTH_MarR-typ"/>
</dbReference>
<dbReference type="InterPro" id="IPR039422">
    <property type="entry name" value="MarR/SlyA-like"/>
</dbReference>
<accession>A0A919W6H9</accession>
<dbReference type="Pfam" id="PF12802">
    <property type="entry name" value="MarR_2"/>
    <property type="match status" value="1"/>
</dbReference>
<dbReference type="Proteomes" id="UP000677082">
    <property type="component" value="Unassembled WGS sequence"/>
</dbReference>
<comment type="caution">
    <text evidence="2">The sequence shown here is derived from an EMBL/GenBank/DDBJ whole genome shotgun (WGS) entry which is preliminary data.</text>
</comment>
<dbReference type="GO" id="GO:0003700">
    <property type="term" value="F:DNA-binding transcription factor activity"/>
    <property type="evidence" value="ECO:0007669"/>
    <property type="project" value="InterPro"/>
</dbReference>
<dbReference type="SUPFAM" id="SSF46785">
    <property type="entry name" value="Winged helix' DNA-binding domain"/>
    <property type="match status" value="1"/>
</dbReference>
<dbReference type="EMBL" id="BOQN01000062">
    <property type="protein sequence ID" value="GIM93018.1"/>
    <property type="molecule type" value="Genomic_DNA"/>
</dbReference>
<sequence length="123" mass="13302">MRSTGVSLSEYVTLMNLSEAEDQEMRLTELALAAGLSLSRISRLVEDMRVRGLVTKRRAAADTRGFIATLTPAGLERLRDAYPTNLASARRRVLDHVAPRAVSGSGQVLAAIAEGMDDDSDDI</sequence>
<dbReference type="Gene3D" id="1.10.10.10">
    <property type="entry name" value="Winged helix-like DNA-binding domain superfamily/Winged helix DNA-binding domain"/>
    <property type="match status" value="1"/>
</dbReference>
<dbReference type="AlphaFoldDB" id="A0A919W6H9"/>
<dbReference type="InterPro" id="IPR036390">
    <property type="entry name" value="WH_DNA-bd_sf"/>
</dbReference>
<dbReference type="GO" id="GO:0006950">
    <property type="term" value="P:response to stress"/>
    <property type="evidence" value="ECO:0007669"/>
    <property type="project" value="TreeGrafter"/>
</dbReference>
<reference evidence="2 3" key="1">
    <citation type="submission" date="2021-03" db="EMBL/GenBank/DDBJ databases">
        <title>Whole genome shotgun sequence of Actinoplanes toevensis NBRC 105298.</title>
        <authorList>
            <person name="Komaki H."/>
            <person name="Tamura T."/>
        </authorList>
    </citation>
    <scope>NUCLEOTIDE SEQUENCE [LARGE SCALE GENOMIC DNA]</scope>
    <source>
        <strain evidence="2 3">NBRC 105298</strain>
    </source>
</reference>
<proteinExistence type="predicted"/>
<evidence type="ECO:0000259" key="1">
    <source>
        <dbReference type="PROSITE" id="PS50995"/>
    </source>
</evidence>
<feature type="domain" description="HTH marR-type" evidence="1">
    <location>
        <begin position="1"/>
        <end position="114"/>
    </location>
</feature>
<name>A0A919W6H9_9ACTN</name>
<organism evidence="2 3">
    <name type="scientific">Paractinoplanes toevensis</name>
    <dbReference type="NCBI Taxonomy" id="571911"/>
    <lineage>
        <taxon>Bacteria</taxon>
        <taxon>Bacillati</taxon>
        <taxon>Actinomycetota</taxon>
        <taxon>Actinomycetes</taxon>
        <taxon>Micromonosporales</taxon>
        <taxon>Micromonosporaceae</taxon>
        <taxon>Paractinoplanes</taxon>
    </lineage>
</organism>
<dbReference type="PANTHER" id="PTHR33164:SF99">
    <property type="entry name" value="MARR FAMILY REGULATORY PROTEIN"/>
    <property type="match status" value="1"/>
</dbReference>
<dbReference type="InterPro" id="IPR036388">
    <property type="entry name" value="WH-like_DNA-bd_sf"/>
</dbReference>
<dbReference type="SMART" id="SM00347">
    <property type="entry name" value="HTH_MARR"/>
    <property type="match status" value="1"/>
</dbReference>
<protein>
    <recommendedName>
        <fullName evidence="1">HTH marR-type domain-containing protein</fullName>
    </recommendedName>
</protein>
<dbReference type="PROSITE" id="PS50995">
    <property type="entry name" value="HTH_MARR_2"/>
    <property type="match status" value="1"/>
</dbReference>
<keyword evidence="3" id="KW-1185">Reference proteome</keyword>
<gene>
    <name evidence="2" type="ORF">Ato02nite_048110</name>
</gene>